<comment type="caution">
    <text evidence="1">The sequence shown here is derived from an EMBL/GenBank/DDBJ whole genome shotgun (WGS) entry which is preliminary data.</text>
</comment>
<dbReference type="Proteomes" id="UP000053039">
    <property type="component" value="Unassembled WGS sequence"/>
</dbReference>
<evidence type="ECO:0000313" key="1">
    <source>
        <dbReference type="EMBL" id="KUM85732.1"/>
    </source>
</evidence>
<name>A0A117PQ69_9ACTN</name>
<sequence>MPFRASTARLALKPVALSPGQVELDGAWWPRSRDLSQELPGLADVLDPLWGRITRIAVNPRYWPVIPHRIFVNGHVVKVGWFTSELDPHKILLLSGTSGRWDLLVVPPETTAPSAARLMAAASASTSPVSTATALMTAEQIDASGGAQDAPVRSYDADTGFRGAGTVPYEL</sequence>
<evidence type="ECO:0000313" key="2">
    <source>
        <dbReference type="Proteomes" id="UP000053039"/>
    </source>
</evidence>
<dbReference type="AlphaFoldDB" id="A0A117PQ69"/>
<organism evidence="1 2">
    <name type="scientific">Streptomyces pseudovenezuelae</name>
    <dbReference type="NCBI Taxonomy" id="67350"/>
    <lineage>
        <taxon>Bacteria</taxon>
        <taxon>Bacillati</taxon>
        <taxon>Actinomycetota</taxon>
        <taxon>Actinomycetes</taxon>
        <taxon>Kitasatosporales</taxon>
        <taxon>Streptomycetaceae</taxon>
        <taxon>Streptomyces</taxon>
        <taxon>Streptomyces aurantiacus group</taxon>
    </lineage>
</organism>
<dbReference type="Pfam" id="PF19457">
    <property type="entry name" value="DUF5994"/>
    <property type="match status" value="1"/>
</dbReference>
<gene>
    <name evidence="1" type="ORF">AQI94_26960</name>
</gene>
<dbReference type="InterPro" id="IPR046036">
    <property type="entry name" value="DUF5994"/>
</dbReference>
<reference evidence="1 2" key="1">
    <citation type="submission" date="2015-10" db="EMBL/GenBank/DDBJ databases">
        <title>Draft genome sequence of Streptomyces pseudovenezuelae DSM 40212, type strain for the species Streptomyces pseudovenezuelae.</title>
        <authorList>
            <person name="Ruckert C."/>
            <person name="Winkler A."/>
            <person name="Kalinowski J."/>
            <person name="Kampfer P."/>
            <person name="Glaeser S."/>
        </authorList>
    </citation>
    <scope>NUCLEOTIDE SEQUENCE [LARGE SCALE GENOMIC DNA]</scope>
    <source>
        <strain evidence="1 2">DSM 40212</strain>
    </source>
</reference>
<protein>
    <submittedName>
        <fullName evidence="1">Uncharacterized protein</fullName>
    </submittedName>
</protein>
<proteinExistence type="predicted"/>
<accession>A0A117PQ69</accession>
<dbReference type="OrthoDB" id="3785441at2"/>
<dbReference type="EMBL" id="LMWM01000029">
    <property type="protein sequence ID" value="KUM85732.1"/>
    <property type="molecule type" value="Genomic_DNA"/>
</dbReference>